<keyword evidence="3 6" id="KW-0812">Transmembrane</keyword>
<evidence type="ECO:0000313" key="9">
    <source>
        <dbReference type="Proteomes" id="UP001592531"/>
    </source>
</evidence>
<dbReference type="Proteomes" id="UP001592531">
    <property type="component" value="Unassembled WGS sequence"/>
</dbReference>
<feature type="transmembrane region" description="Helical" evidence="6">
    <location>
        <begin position="98"/>
        <end position="117"/>
    </location>
</feature>
<dbReference type="PANTHER" id="PTHR23513">
    <property type="entry name" value="INTEGRAL MEMBRANE EFFLUX PROTEIN-RELATED"/>
    <property type="match status" value="1"/>
</dbReference>
<keyword evidence="2" id="KW-1003">Cell membrane</keyword>
<evidence type="ECO:0000313" key="8">
    <source>
        <dbReference type="EMBL" id="MFC1420503.1"/>
    </source>
</evidence>
<dbReference type="InterPro" id="IPR020846">
    <property type="entry name" value="MFS_dom"/>
</dbReference>
<dbReference type="PROSITE" id="PS50850">
    <property type="entry name" value="MFS"/>
    <property type="match status" value="1"/>
</dbReference>
<protein>
    <submittedName>
        <fullName evidence="8">MFS transporter</fullName>
    </submittedName>
</protein>
<dbReference type="InterPro" id="IPR011701">
    <property type="entry name" value="MFS"/>
</dbReference>
<feature type="transmembrane region" description="Helical" evidence="6">
    <location>
        <begin position="40"/>
        <end position="62"/>
    </location>
</feature>
<evidence type="ECO:0000256" key="2">
    <source>
        <dbReference type="ARBA" id="ARBA00022475"/>
    </source>
</evidence>
<dbReference type="RefSeq" id="WP_380541868.1">
    <property type="nucleotide sequence ID" value="NZ_JBHFAB010000027.1"/>
</dbReference>
<evidence type="ECO:0000256" key="1">
    <source>
        <dbReference type="ARBA" id="ARBA00004651"/>
    </source>
</evidence>
<evidence type="ECO:0000256" key="4">
    <source>
        <dbReference type="ARBA" id="ARBA00022989"/>
    </source>
</evidence>
<feature type="transmembrane region" description="Helical" evidence="6">
    <location>
        <begin position="267"/>
        <end position="290"/>
    </location>
</feature>
<feature type="transmembrane region" description="Helical" evidence="6">
    <location>
        <begin position="396"/>
        <end position="412"/>
    </location>
</feature>
<dbReference type="InterPro" id="IPR036259">
    <property type="entry name" value="MFS_trans_sf"/>
</dbReference>
<dbReference type="Gene3D" id="1.20.1250.20">
    <property type="entry name" value="MFS general substrate transporter like domains"/>
    <property type="match status" value="1"/>
</dbReference>
<evidence type="ECO:0000256" key="6">
    <source>
        <dbReference type="SAM" id="Phobius"/>
    </source>
</evidence>
<sequence length="428" mass="44097">MTAPTAAGPAAGRGGVRSRIPELLRDRPFRGYWSGQTVSLFGDQVSMVALPLVAVLMLHAGAAEMGRLTAAGLLPSLLFSLHAGVWADRRGHRRRMMIAADLGRFLLVGSIPVVYAVGGLGLAQLYAVAFAAGTLSVLFEVGNAAVFVSLVPTERFVQGNSLVNGSRAMSYVGGTSLGGLLVQLLSAPYALVADACSYLVSAAFLARIAPVEPPVAERGRGDLWAGFRLIARSPLLRPNCAAVVTLNFFNFAFQAVFVLYATTALGISPGLLGLVLGAGAVGSVIGSVVTGRIVRRIGIGPAVVLGFAAFPAPLLLVPLASGPRSAALVLLFLAEFGSGFGVMVLDIASGSMNAAVIPHELRSRVAGATRLFNYGIRPLGALAGGWLGSVLGLRDALWIATAGAVLGVLWVLPSPVRRVRTLDGLAGG</sequence>
<keyword evidence="4 6" id="KW-1133">Transmembrane helix</keyword>
<dbReference type="CDD" id="cd06173">
    <property type="entry name" value="MFS_MefA_like"/>
    <property type="match status" value="1"/>
</dbReference>
<keyword evidence="5 6" id="KW-0472">Membrane</keyword>
<feature type="domain" description="Major facilitator superfamily (MFS) profile" evidence="7">
    <location>
        <begin position="236"/>
        <end position="428"/>
    </location>
</feature>
<name>A0ABV6W3K5_9ACTN</name>
<evidence type="ECO:0000256" key="3">
    <source>
        <dbReference type="ARBA" id="ARBA00022692"/>
    </source>
</evidence>
<feature type="transmembrane region" description="Helical" evidence="6">
    <location>
        <begin position="302"/>
        <end position="320"/>
    </location>
</feature>
<accession>A0ABV6W3K5</accession>
<dbReference type="EMBL" id="JBHFAB010000027">
    <property type="protein sequence ID" value="MFC1420503.1"/>
    <property type="molecule type" value="Genomic_DNA"/>
</dbReference>
<evidence type="ECO:0000259" key="7">
    <source>
        <dbReference type="PROSITE" id="PS50850"/>
    </source>
</evidence>
<feature type="transmembrane region" description="Helical" evidence="6">
    <location>
        <begin position="240"/>
        <end position="261"/>
    </location>
</feature>
<dbReference type="Pfam" id="PF07690">
    <property type="entry name" value="MFS_1"/>
    <property type="match status" value="1"/>
</dbReference>
<dbReference type="SUPFAM" id="SSF103473">
    <property type="entry name" value="MFS general substrate transporter"/>
    <property type="match status" value="1"/>
</dbReference>
<reference evidence="8 9" key="1">
    <citation type="submission" date="2024-09" db="EMBL/GenBank/DDBJ databases">
        <authorList>
            <person name="Lee S.D."/>
        </authorList>
    </citation>
    <scope>NUCLEOTIDE SEQUENCE [LARGE SCALE GENOMIC DNA]</scope>
    <source>
        <strain evidence="8 9">N8-3</strain>
    </source>
</reference>
<proteinExistence type="predicted"/>
<keyword evidence="9" id="KW-1185">Reference proteome</keyword>
<organism evidence="8 9">
    <name type="scientific">Streptacidiphilus cavernicola</name>
    <dbReference type="NCBI Taxonomy" id="3342716"/>
    <lineage>
        <taxon>Bacteria</taxon>
        <taxon>Bacillati</taxon>
        <taxon>Actinomycetota</taxon>
        <taxon>Actinomycetes</taxon>
        <taxon>Kitasatosporales</taxon>
        <taxon>Streptomycetaceae</taxon>
        <taxon>Streptacidiphilus</taxon>
    </lineage>
</organism>
<dbReference type="PANTHER" id="PTHR23513:SF6">
    <property type="entry name" value="MAJOR FACILITATOR SUPERFAMILY ASSOCIATED DOMAIN-CONTAINING PROTEIN"/>
    <property type="match status" value="1"/>
</dbReference>
<evidence type="ECO:0000256" key="5">
    <source>
        <dbReference type="ARBA" id="ARBA00023136"/>
    </source>
</evidence>
<comment type="subcellular location">
    <subcellularLocation>
        <location evidence="1">Cell membrane</location>
        <topology evidence="1">Multi-pass membrane protein</topology>
    </subcellularLocation>
</comment>
<feature type="transmembrane region" description="Helical" evidence="6">
    <location>
        <begin position="326"/>
        <end position="350"/>
    </location>
</feature>
<feature type="transmembrane region" description="Helical" evidence="6">
    <location>
        <begin position="123"/>
        <end position="151"/>
    </location>
</feature>
<comment type="caution">
    <text evidence="8">The sequence shown here is derived from an EMBL/GenBank/DDBJ whole genome shotgun (WGS) entry which is preliminary data.</text>
</comment>
<gene>
    <name evidence="8" type="ORF">ACEZDE_28255</name>
</gene>